<reference evidence="1 2" key="1">
    <citation type="submission" date="2018-09" db="EMBL/GenBank/DDBJ databases">
        <title>Altererythrobacter spongiae sp. nov., isolated from a marine sponge.</title>
        <authorList>
            <person name="Zhuang L."/>
            <person name="Luo L."/>
        </authorList>
    </citation>
    <scope>NUCLEOTIDE SEQUENCE [LARGE SCALE GENOMIC DNA]</scope>
    <source>
        <strain evidence="1 2">HN-Y73</strain>
    </source>
</reference>
<keyword evidence="2" id="KW-1185">Reference proteome</keyword>
<comment type="caution">
    <text evidence="1">The sequence shown here is derived from an EMBL/GenBank/DDBJ whole genome shotgun (WGS) entry which is preliminary data.</text>
</comment>
<dbReference type="AlphaFoldDB" id="A0A420ERL6"/>
<dbReference type="InterPro" id="IPR018676">
    <property type="entry name" value="DUF2149"/>
</dbReference>
<evidence type="ECO:0000313" key="2">
    <source>
        <dbReference type="Proteomes" id="UP000284395"/>
    </source>
</evidence>
<dbReference type="OrthoDB" id="199365at2"/>
<dbReference type="EMBL" id="RAPF01000001">
    <property type="protein sequence ID" value="RKF23325.1"/>
    <property type="molecule type" value="Genomic_DNA"/>
</dbReference>
<sequence>MAPRRAKGRASFGRCRNSGEENMTITIRNGEKLKRYTSGDRIGEGGGIKAGTTYRLPEGNLVYIPESE</sequence>
<evidence type="ECO:0000313" key="1">
    <source>
        <dbReference type="EMBL" id="RKF23325.1"/>
    </source>
</evidence>
<accession>A0A420ERL6</accession>
<gene>
    <name evidence="1" type="ORF">D6851_02310</name>
</gene>
<dbReference type="Pfam" id="PF09919">
    <property type="entry name" value="DUF2149"/>
    <property type="match status" value="1"/>
</dbReference>
<dbReference type="RefSeq" id="WP_120323229.1">
    <property type="nucleotide sequence ID" value="NZ_RAPF01000001.1"/>
</dbReference>
<name>A0A420ERL6_9SPHN</name>
<organism evidence="1 2">
    <name type="scientific">Altericroceibacterium spongiae</name>
    <dbReference type="NCBI Taxonomy" id="2320269"/>
    <lineage>
        <taxon>Bacteria</taxon>
        <taxon>Pseudomonadati</taxon>
        <taxon>Pseudomonadota</taxon>
        <taxon>Alphaproteobacteria</taxon>
        <taxon>Sphingomonadales</taxon>
        <taxon>Erythrobacteraceae</taxon>
        <taxon>Altericroceibacterium</taxon>
    </lineage>
</organism>
<dbReference type="Proteomes" id="UP000284395">
    <property type="component" value="Unassembled WGS sequence"/>
</dbReference>
<proteinExistence type="predicted"/>
<protein>
    <submittedName>
        <fullName evidence="1">DUF2149 domain-containing protein</fullName>
    </submittedName>
</protein>